<dbReference type="SUPFAM" id="SSF48498">
    <property type="entry name" value="Tetracyclin repressor-like, C-terminal domain"/>
    <property type="match status" value="1"/>
</dbReference>
<dbReference type="InterPro" id="IPR011075">
    <property type="entry name" value="TetR_C"/>
</dbReference>
<dbReference type="InterPro" id="IPR001647">
    <property type="entry name" value="HTH_TetR"/>
</dbReference>
<dbReference type="Proteomes" id="UP000295146">
    <property type="component" value="Unassembled WGS sequence"/>
</dbReference>
<dbReference type="OrthoDB" id="326421at2"/>
<evidence type="ECO:0000313" key="6">
    <source>
        <dbReference type="EMBL" id="TDW77858.1"/>
    </source>
</evidence>
<dbReference type="InterPro" id="IPR036271">
    <property type="entry name" value="Tet_transcr_reg_TetR-rel_C_sf"/>
</dbReference>
<comment type="caution">
    <text evidence="6">The sequence shown here is derived from an EMBL/GenBank/DDBJ whole genome shotgun (WGS) entry which is preliminary data.</text>
</comment>
<dbReference type="GO" id="GO:0003677">
    <property type="term" value="F:DNA binding"/>
    <property type="evidence" value="ECO:0007669"/>
    <property type="project" value="UniProtKB-UniRule"/>
</dbReference>
<reference evidence="6 7" key="1">
    <citation type="submission" date="2019-03" db="EMBL/GenBank/DDBJ databases">
        <title>Genomic Encyclopedia of Type Strains, Phase III (KMG-III): the genomes of soil and plant-associated and newly described type strains.</title>
        <authorList>
            <person name="Whitman W."/>
        </authorList>
    </citation>
    <scope>NUCLEOTIDE SEQUENCE [LARGE SCALE GENOMIC DNA]</scope>
    <source>
        <strain evidence="6 7">VKM Ac-2573</strain>
    </source>
</reference>
<accession>A0A4R8CNY9</accession>
<protein>
    <submittedName>
        <fullName evidence="6">TetR family transcriptional regulator</fullName>
    </submittedName>
</protein>
<dbReference type="Gene3D" id="1.10.357.10">
    <property type="entry name" value="Tetracycline Repressor, domain 2"/>
    <property type="match status" value="1"/>
</dbReference>
<organism evidence="6 7">
    <name type="scientific">Kribbella pratensis</name>
    <dbReference type="NCBI Taxonomy" id="2512112"/>
    <lineage>
        <taxon>Bacteria</taxon>
        <taxon>Bacillati</taxon>
        <taxon>Actinomycetota</taxon>
        <taxon>Actinomycetes</taxon>
        <taxon>Propionibacteriales</taxon>
        <taxon>Kribbellaceae</taxon>
        <taxon>Kribbella</taxon>
    </lineage>
</organism>
<dbReference type="EMBL" id="SODP01000001">
    <property type="protein sequence ID" value="TDW77858.1"/>
    <property type="molecule type" value="Genomic_DNA"/>
</dbReference>
<dbReference type="Pfam" id="PF16925">
    <property type="entry name" value="TetR_C_13"/>
    <property type="match status" value="1"/>
</dbReference>
<dbReference type="PANTHER" id="PTHR47506:SF6">
    <property type="entry name" value="HTH-TYPE TRANSCRIPTIONAL REPRESSOR NEMR"/>
    <property type="match status" value="1"/>
</dbReference>
<evidence type="ECO:0000256" key="4">
    <source>
        <dbReference type="PROSITE-ProRule" id="PRU00335"/>
    </source>
</evidence>
<keyword evidence="3" id="KW-0804">Transcription</keyword>
<feature type="DNA-binding region" description="H-T-H motif" evidence="4">
    <location>
        <begin position="34"/>
        <end position="53"/>
    </location>
</feature>
<evidence type="ECO:0000313" key="7">
    <source>
        <dbReference type="Proteomes" id="UP000295146"/>
    </source>
</evidence>
<dbReference type="PANTHER" id="PTHR47506">
    <property type="entry name" value="TRANSCRIPTIONAL REGULATORY PROTEIN"/>
    <property type="match status" value="1"/>
</dbReference>
<dbReference type="Gene3D" id="1.10.10.60">
    <property type="entry name" value="Homeodomain-like"/>
    <property type="match status" value="1"/>
</dbReference>
<evidence type="ECO:0000256" key="1">
    <source>
        <dbReference type="ARBA" id="ARBA00023015"/>
    </source>
</evidence>
<dbReference type="SUPFAM" id="SSF46689">
    <property type="entry name" value="Homeodomain-like"/>
    <property type="match status" value="1"/>
</dbReference>
<evidence type="ECO:0000256" key="3">
    <source>
        <dbReference type="ARBA" id="ARBA00023163"/>
    </source>
</evidence>
<dbReference type="Pfam" id="PF00440">
    <property type="entry name" value="TetR_N"/>
    <property type="match status" value="1"/>
</dbReference>
<proteinExistence type="predicted"/>
<dbReference type="RefSeq" id="WP_134103135.1">
    <property type="nucleotide sequence ID" value="NZ_SODP01000001.1"/>
</dbReference>
<name>A0A4R8CNY9_9ACTN</name>
<keyword evidence="7" id="KW-1185">Reference proteome</keyword>
<evidence type="ECO:0000259" key="5">
    <source>
        <dbReference type="PROSITE" id="PS50977"/>
    </source>
</evidence>
<dbReference type="PROSITE" id="PS50977">
    <property type="entry name" value="HTH_TETR_2"/>
    <property type="match status" value="1"/>
</dbReference>
<dbReference type="InterPro" id="IPR009057">
    <property type="entry name" value="Homeodomain-like_sf"/>
</dbReference>
<feature type="domain" description="HTH tetR-type" evidence="5">
    <location>
        <begin position="11"/>
        <end position="71"/>
    </location>
</feature>
<gene>
    <name evidence="6" type="ORF">EV653_3034</name>
</gene>
<keyword evidence="2 4" id="KW-0238">DNA-binding</keyword>
<evidence type="ECO:0000256" key="2">
    <source>
        <dbReference type="ARBA" id="ARBA00023125"/>
    </source>
</evidence>
<dbReference type="AlphaFoldDB" id="A0A4R8CNY9"/>
<keyword evidence="1" id="KW-0805">Transcription regulation</keyword>
<sequence>MSPRKSVVEAAATRTRIIERALTLGAVNGLEGLTIGHLATDLGMSKAGVIGHFGTKEALQLAVVDEAVERFRARVPGHALGARPGLERLSRAFEEWIAYMTEDEEHRGCFLTSVAMEYDERPGPIRDVILTALARWTDYVTAELDEAVTAGELPHDTDIPQLVFELGGIALAVQQAILLNRDPSAADRGRRAIRRILNKPTPQVLGS</sequence>